<dbReference type="STRING" id="1227492.C482_18959"/>
<evidence type="ECO:0000313" key="2">
    <source>
        <dbReference type="Proteomes" id="UP000011693"/>
    </source>
</evidence>
<proteinExistence type="predicted"/>
<name>M0A831_9EURY</name>
<organism evidence="1 2">
    <name type="scientific">Natrialba chahannaoensis JCM 10990</name>
    <dbReference type="NCBI Taxonomy" id="1227492"/>
    <lineage>
        <taxon>Archaea</taxon>
        <taxon>Methanobacteriati</taxon>
        <taxon>Methanobacteriota</taxon>
        <taxon>Stenosarchaea group</taxon>
        <taxon>Halobacteria</taxon>
        <taxon>Halobacteriales</taxon>
        <taxon>Natrialbaceae</taxon>
        <taxon>Natrialba</taxon>
    </lineage>
</organism>
<comment type="caution">
    <text evidence="1">The sequence shown here is derived from an EMBL/GenBank/DDBJ whole genome shotgun (WGS) entry which is preliminary data.</text>
</comment>
<evidence type="ECO:0000313" key="1">
    <source>
        <dbReference type="EMBL" id="ELY94032.1"/>
    </source>
</evidence>
<dbReference type="EMBL" id="AOIN01000097">
    <property type="protein sequence ID" value="ELY94032.1"/>
    <property type="molecule type" value="Genomic_DNA"/>
</dbReference>
<accession>M0A831</accession>
<dbReference type="Proteomes" id="UP000011693">
    <property type="component" value="Unassembled WGS sequence"/>
</dbReference>
<keyword evidence="2" id="KW-1185">Reference proteome</keyword>
<protein>
    <submittedName>
        <fullName evidence="1">Uncharacterized protein</fullName>
    </submittedName>
</protein>
<dbReference type="AlphaFoldDB" id="M0A831"/>
<reference evidence="1 2" key="1">
    <citation type="journal article" date="2014" name="PLoS Genet.">
        <title>Phylogenetically driven sequencing of extremely halophilic archaea reveals strategies for static and dynamic osmo-response.</title>
        <authorList>
            <person name="Becker E.A."/>
            <person name="Seitzer P.M."/>
            <person name="Tritt A."/>
            <person name="Larsen D."/>
            <person name="Krusor M."/>
            <person name="Yao A.I."/>
            <person name="Wu D."/>
            <person name="Madern D."/>
            <person name="Eisen J.A."/>
            <person name="Darling A.E."/>
            <person name="Facciotti M.T."/>
        </authorList>
    </citation>
    <scope>NUCLEOTIDE SEQUENCE [LARGE SCALE GENOMIC DNA]</scope>
    <source>
        <strain evidence="1 2">JCM 10990</strain>
    </source>
</reference>
<sequence length="237" mass="26672">MNEFAQVALNSDDELDPYEKIKEDEFTDKERQLLKALNEEQAEALADAIRPSRVRSVGTLNYPSGQGDDVQRVPQSVKIRKPDNGPVEKWGWDVEEDEGEILTQAIEPSSVPTSYSDTVHSYSLSFEIDAYEWQGTIHWDYDSSAGTVSNGETTDLVLDTHSAVYYEGTDIQDVERTDEYESTLQATFHNDLQEICIPGTNLCYDFSEDFNPYMVLLGDSDGNGETVDSDDDSIWPL</sequence>
<gene>
    <name evidence="1" type="ORF">C482_18959</name>
</gene>